<gene>
    <name evidence="2" type="ORF">CJ014_03615</name>
</gene>
<name>A0A2G9X2H8_9HYPH</name>
<evidence type="ECO:0000259" key="1">
    <source>
        <dbReference type="Pfam" id="PF20008"/>
    </source>
</evidence>
<reference evidence="2 3" key="1">
    <citation type="submission" date="2017-08" db="EMBL/GenBank/DDBJ databases">
        <title>Pleomorphomonas carboxidotrophicus sp. nov., a new mesophilic hydrogenogenic carboxidotroph.</title>
        <authorList>
            <person name="Esquivel-Elizondo S."/>
            <person name="Krajmalnik-Brown R."/>
            <person name="Maldonado J."/>
        </authorList>
    </citation>
    <scope>NUCLEOTIDE SEQUENCE [LARGE SCALE GENOMIC DNA]</scope>
    <source>
        <strain evidence="2 3">SVCO-16</strain>
    </source>
</reference>
<feature type="domain" description="DUF6429" evidence="1">
    <location>
        <begin position="4"/>
        <end position="74"/>
    </location>
</feature>
<dbReference type="EMBL" id="NQVN01000001">
    <property type="protein sequence ID" value="PIP01179.1"/>
    <property type="molecule type" value="Genomic_DNA"/>
</dbReference>
<organism evidence="2 3">
    <name type="scientific">Pleomorphomonas carboxyditropha</name>
    <dbReference type="NCBI Taxonomy" id="2023338"/>
    <lineage>
        <taxon>Bacteria</taxon>
        <taxon>Pseudomonadati</taxon>
        <taxon>Pseudomonadota</taxon>
        <taxon>Alphaproteobacteria</taxon>
        <taxon>Hyphomicrobiales</taxon>
        <taxon>Pleomorphomonadaceae</taxon>
        <taxon>Pleomorphomonas</taxon>
    </lineage>
</organism>
<dbReference type="Pfam" id="PF20008">
    <property type="entry name" value="DUF6429"/>
    <property type="match status" value="1"/>
</dbReference>
<proteinExistence type="predicted"/>
<protein>
    <recommendedName>
        <fullName evidence="1">DUF6429 domain-containing protein</fullName>
    </recommendedName>
</protein>
<dbReference type="InterPro" id="IPR045489">
    <property type="entry name" value="DUF6429"/>
</dbReference>
<sequence>MEIDKEKIDDAILALLFLSLDRDGRSWKGFDWDAMNRLHEKGYISNPISKAKSVILTDEGIERSEHLFRALFCKPE</sequence>
<dbReference type="Proteomes" id="UP000231070">
    <property type="component" value="Unassembled WGS sequence"/>
</dbReference>
<evidence type="ECO:0000313" key="2">
    <source>
        <dbReference type="EMBL" id="PIP01179.1"/>
    </source>
</evidence>
<evidence type="ECO:0000313" key="3">
    <source>
        <dbReference type="Proteomes" id="UP000231070"/>
    </source>
</evidence>
<dbReference type="OrthoDB" id="8912983at2"/>
<accession>A0A2G9X2H8</accession>
<dbReference type="RefSeq" id="WP_100079116.1">
    <property type="nucleotide sequence ID" value="NZ_NQVN01000001.1"/>
</dbReference>
<dbReference type="AlphaFoldDB" id="A0A2G9X2H8"/>
<comment type="caution">
    <text evidence="2">The sequence shown here is derived from an EMBL/GenBank/DDBJ whole genome shotgun (WGS) entry which is preliminary data.</text>
</comment>
<keyword evidence="3" id="KW-1185">Reference proteome</keyword>